<comment type="similarity">
    <text evidence="1">Belongs to the 'phage' integrase family.</text>
</comment>
<dbReference type="SUPFAM" id="SSF56349">
    <property type="entry name" value="DNA breaking-rejoining enzymes"/>
    <property type="match status" value="1"/>
</dbReference>
<dbReference type="InterPro" id="IPR002104">
    <property type="entry name" value="Integrase_catalytic"/>
</dbReference>
<dbReference type="InterPro" id="IPR010998">
    <property type="entry name" value="Integrase_recombinase_N"/>
</dbReference>
<evidence type="ECO:0000256" key="3">
    <source>
        <dbReference type="ARBA" id="ARBA00023125"/>
    </source>
</evidence>
<dbReference type="Gene3D" id="1.10.150.130">
    <property type="match status" value="1"/>
</dbReference>
<protein>
    <submittedName>
        <fullName evidence="8">Putative phage integrase</fullName>
    </submittedName>
</protein>
<feature type="domain" description="Core-binding (CB)" evidence="7">
    <location>
        <begin position="71"/>
        <end position="144"/>
    </location>
</feature>
<evidence type="ECO:0000259" key="6">
    <source>
        <dbReference type="PROSITE" id="PS51898"/>
    </source>
</evidence>
<dbReference type="PROSITE" id="PS51898">
    <property type="entry name" value="TYR_RECOMBINASE"/>
    <property type="match status" value="1"/>
</dbReference>
<evidence type="ECO:0000256" key="5">
    <source>
        <dbReference type="PROSITE-ProRule" id="PRU01248"/>
    </source>
</evidence>
<feature type="domain" description="Tyr recombinase" evidence="6">
    <location>
        <begin position="158"/>
        <end position="361"/>
    </location>
</feature>
<dbReference type="GO" id="GO:0006310">
    <property type="term" value="P:DNA recombination"/>
    <property type="evidence" value="ECO:0007669"/>
    <property type="project" value="UniProtKB-KW"/>
</dbReference>
<proteinExistence type="inferred from homology"/>
<dbReference type="AlphaFoldDB" id="A0A212J3G2"/>
<sequence>MIKIQLRGVNKVRKRLSDGSVRMHYYHRATKTKLPGDPTSAEFVARLNELNAQMKTPERAPAARGTIAALIEHYRTSQDYLGLAEKTRRDYARYLDVVKEAWGRNRVAGIDREAVFNLRDAFQDTPRTANYVVSVLRLLLTFAVDRPKLYGLAYNPASRPKKLKTGAGHRPWEEAEITAFRAHWPLGSVERTAFELALNTGQRGEDVVLMERIHFGKDGIAVAQEKTAARVWIPVSVDLQDALRAWERTLERRSASYEDHRKPVPLAIKRMLLSTETGRAFTVDNFRHKMIAAYQAVPGLKSGLECGGVTSHGLRYTAATVLHELDCDWDTIAAITGHETVQMVRKYTAKKRRAKLAIARLDAARNEAKKNPS</sequence>
<dbReference type="PANTHER" id="PTHR30349:SF64">
    <property type="entry name" value="PROPHAGE INTEGRASE INTD-RELATED"/>
    <property type="match status" value="1"/>
</dbReference>
<dbReference type="GO" id="GO:0015074">
    <property type="term" value="P:DNA integration"/>
    <property type="evidence" value="ECO:0007669"/>
    <property type="project" value="UniProtKB-KW"/>
</dbReference>
<gene>
    <name evidence="8" type="ORF">KL86APRO_10451</name>
</gene>
<dbReference type="EMBL" id="FLUO01000001">
    <property type="protein sequence ID" value="SBV93970.1"/>
    <property type="molecule type" value="Genomic_DNA"/>
</dbReference>
<evidence type="ECO:0000256" key="2">
    <source>
        <dbReference type="ARBA" id="ARBA00022908"/>
    </source>
</evidence>
<dbReference type="Gene3D" id="1.10.443.10">
    <property type="entry name" value="Intergrase catalytic core"/>
    <property type="match status" value="1"/>
</dbReference>
<name>A0A212J3G2_9PROT</name>
<keyword evidence="4" id="KW-0233">DNA recombination</keyword>
<evidence type="ECO:0000256" key="4">
    <source>
        <dbReference type="ARBA" id="ARBA00023172"/>
    </source>
</evidence>
<dbReference type="Pfam" id="PF00589">
    <property type="entry name" value="Phage_integrase"/>
    <property type="match status" value="1"/>
</dbReference>
<keyword evidence="2" id="KW-0229">DNA integration</keyword>
<evidence type="ECO:0000313" key="8">
    <source>
        <dbReference type="EMBL" id="SBV93970.1"/>
    </source>
</evidence>
<accession>A0A212J3G2</accession>
<dbReference type="InterPro" id="IPR050090">
    <property type="entry name" value="Tyrosine_recombinase_XerCD"/>
</dbReference>
<dbReference type="PANTHER" id="PTHR30349">
    <property type="entry name" value="PHAGE INTEGRASE-RELATED"/>
    <property type="match status" value="1"/>
</dbReference>
<dbReference type="InterPro" id="IPR044068">
    <property type="entry name" value="CB"/>
</dbReference>
<dbReference type="PROSITE" id="PS51900">
    <property type="entry name" value="CB"/>
    <property type="match status" value="1"/>
</dbReference>
<evidence type="ECO:0000256" key="1">
    <source>
        <dbReference type="ARBA" id="ARBA00008857"/>
    </source>
</evidence>
<organism evidence="8">
    <name type="scientific">uncultured Alphaproteobacteria bacterium</name>
    <dbReference type="NCBI Taxonomy" id="91750"/>
    <lineage>
        <taxon>Bacteria</taxon>
        <taxon>Pseudomonadati</taxon>
        <taxon>Pseudomonadota</taxon>
        <taxon>Alphaproteobacteria</taxon>
        <taxon>environmental samples</taxon>
    </lineage>
</organism>
<reference evidence="8" key="1">
    <citation type="submission" date="2016-04" db="EMBL/GenBank/DDBJ databases">
        <authorList>
            <person name="Evans L.H."/>
            <person name="Alamgir A."/>
            <person name="Owens N."/>
            <person name="Weber N.D."/>
            <person name="Virtaneva K."/>
            <person name="Barbian K."/>
            <person name="Babar A."/>
            <person name="Rosenke K."/>
        </authorList>
    </citation>
    <scope>NUCLEOTIDE SEQUENCE</scope>
    <source>
        <strain evidence="8">86</strain>
    </source>
</reference>
<dbReference type="GO" id="GO:0003677">
    <property type="term" value="F:DNA binding"/>
    <property type="evidence" value="ECO:0007669"/>
    <property type="project" value="UniProtKB-UniRule"/>
</dbReference>
<evidence type="ECO:0000259" key="7">
    <source>
        <dbReference type="PROSITE" id="PS51900"/>
    </source>
</evidence>
<dbReference type="InterPro" id="IPR011010">
    <property type="entry name" value="DNA_brk_join_enz"/>
</dbReference>
<keyword evidence="3 5" id="KW-0238">DNA-binding</keyword>
<dbReference type="InterPro" id="IPR013762">
    <property type="entry name" value="Integrase-like_cat_sf"/>
</dbReference>